<evidence type="ECO:0000259" key="2">
    <source>
        <dbReference type="PROSITE" id="PS50041"/>
    </source>
</evidence>
<dbReference type="EMBL" id="JAWZYT010000500">
    <property type="protein sequence ID" value="KAK4322773.1"/>
    <property type="molecule type" value="Genomic_DNA"/>
</dbReference>
<evidence type="ECO:0000313" key="4">
    <source>
        <dbReference type="Proteomes" id="UP001292094"/>
    </source>
</evidence>
<comment type="caution">
    <text evidence="3">The sequence shown here is derived from an EMBL/GenBank/DDBJ whole genome shotgun (WGS) entry which is preliminary data.</text>
</comment>
<gene>
    <name evidence="3" type="ORF">Pmani_006441</name>
</gene>
<dbReference type="InterPro" id="IPR016186">
    <property type="entry name" value="C-type_lectin-like/link_sf"/>
</dbReference>
<reference evidence="3" key="1">
    <citation type="submission" date="2023-11" db="EMBL/GenBank/DDBJ databases">
        <title>Genome assemblies of two species of porcelain crab, Petrolisthes cinctipes and Petrolisthes manimaculis (Anomura: Porcellanidae).</title>
        <authorList>
            <person name="Angst P."/>
        </authorList>
    </citation>
    <scope>NUCLEOTIDE SEQUENCE</scope>
    <source>
        <strain evidence="3">PB745_02</strain>
        <tissue evidence="3">Gill</tissue>
    </source>
</reference>
<protein>
    <recommendedName>
        <fullName evidence="2">C-type lectin domain-containing protein</fullName>
    </recommendedName>
</protein>
<evidence type="ECO:0000256" key="1">
    <source>
        <dbReference type="SAM" id="SignalP"/>
    </source>
</evidence>
<dbReference type="SUPFAM" id="SSF56436">
    <property type="entry name" value="C-type lectin-like"/>
    <property type="match status" value="1"/>
</dbReference>
<keyword evidence="1" id="KW-0732">Signal</keyword>
<proteinExistence type="predicted"/>
<dbReference type="InterPro" id="IPR016187">
    <property type="entry name" value="CTDL_fold"/>
</dbReference>
<feature type="chain" id="PRO_5041944969" description="C-type lectin domain-containing protein" evidence="1">
    <location>
        <begin position="23"/>
        <end position="271"/>
    </location>
</feature>
<keyword evidence="4" id="KW-1185">Reference proteome</keyword>
<accession>A0AAE1UFN4</accession>
<dbReference type="InterPro" id="IPR001304">
    <property type="entry name" value="C-type_lectin-like"/>
</dbReference>
<dbReference type="CDD" id="cd00037">
    <property type="entry name" value="CLECT"/>
    <property type="match status" value="1"/>
</dbReference>
<organism evidence="3 4">
    <name type="scientific">Petrolisthes manimaculis</name>
    <dbReference type="NCBI Taxonomy" id="1843537"/>
    <lineage>
        <taxon>Eukaryota</taxon>
        <taxon>Metazoa</taxon>
        <taxon>Ecdysozoa</taxon>
        <taxon>Arthropoda</taxon>
        <taxon>Crustacea</taxon>
        <taxon>Multicrustacea</taxon>
        <taxon>Malacostraca</taxon>
        <taxon>Eumalacostraca</taxon>
        <taxon>Eucarida</taxon>
        <taxon>Decapoda</taxon>
        <taxon>Pleocyemata</taxon>
        <taxon>Anomura</taxon>
        <taxon>Galatheoidea</taxon>
        <taxon>Porcellanidae</taxon>
        <taxon>Petrolisthes</taxon>
    </lineage>
</organism>
<dbReference type="Proteomes" id="UP001292094">
    <property type="component" value="Unassembled WGS sequence"/>
</dbReference>
<dbReference type="Gene3D" id="3.10.100.10">
    <property type="entry name" value="Mannose-Binding Protein A, subunit A"/>
    <property type="match status" value="1"/>
</dbReference>
<dbReference type="Pfam" id="PF00059">
    <property type="entry name" value="Lectin_C"/>
    <property type="match status" value="1"/>
</dbReference>
<dbReference type="AlphaFoldDB" id="A0AAE1UFN4"/>
<feature type="signal peptide" evidence="1">
    <location>
        <begin position="1"/>
        <end position="22"/>
    </location>
</feature>
<name>A0AAE1UFN4_9EUCA</name>
<sequence length="271" mass="30315">MGASVQVLVLLLVLHQALYINAESQNWYKVEVSNAILDGETPRGERSVRSEVQCTMVASRDPQNQLLCFRTPGVCTTYDIVVMANDSDSFNGGDDVTLCWTRHFIDLSTTTTTTTADEIVLNDDCSITIINQESSEIYEGNSDDPIPYIDFSTLLDKNCIHLEKTLMNFEDSRNFCNDLPGGGDLFVAGDMMGMIQYLAIHTPGKHVIVGATNNEGHNRWLDGRSITLQELEPGKTIGENECFYVKDNEMMHTHDCDRAEYFLCQKGVEFS</sequence>
<feature type="domain" description="C-type lectin" evidence="2">
    <location>
        <begin position="155"/>
        <end position="265"/>
    </location>
</feature>
<evidence type="ECO:0000313" key="3">
    <source>
        <dbReference type="EMBL" id="KAK4322773.1"/>
    </source>
</evidence>
<dbReference type="PROSITE" id="PS50041">
    <property type="entry name" value="C_TYPE_LECTIN_2"/>
    <property type="match status" value="1"/>
</dbReference>